<proteinExistence type="predicted"/>
<gene>
    <name evidence="2" type="ORF">NDU88_008716</name>
</gene>
<name>A0AAV7N9X8_PLEWA</name>
<accession>A0AAV7N9X8</accession>
<sequence>MPLAKSPRARGQTVRGGRGSPWPRAPDQGVRLSVGAEDAPGQEPQIKGSDCPWGPRMPLAKSPRARGQTVRGGRGSPSLRAPEQGVGLSVGGEEAPGQEPQIKGSDCPWGPRMPLAKSPRSRGQTVRGGRGCPWPRAPEQGVRLSGGRGKPGQEPQSKGSDCP</sequence>
<protein>
    <submittedName>
        <fullName evidence="2">Uncharacterized protein</fullName>
    </submittedName>
</protein>
<organism evidence="2 3">
    <name type="scientific">Pleurodeles waltl</name>
    <name type="common">Iberian ribbed newt</name>
    <dbReference type="NCBI Taxonomy" id="8319"/>
    <lineage>
        <taxon>Eukaryota</taxon>
        <taxon>Metazoa</taxon>
        <taxon>Chordata</taxon>
        <taxon>Craniata</taxon>
        <taxon>Vertebrata</taxon>
        <taxon>Euteleostomi</taxon>
        <taxon>Amphibia</taxon>
        <taxon>Batrachia</taxon>
        <taxon>Caudata</taxon>
        <taxon>Salamandroidea</taxon>
        <taxon>Salamandridae</taxon>
        <taxon>Pleurodelinae</taxon>
        <taxon>Pleurodeles</taxon>
    </lineage>
</organism>
<dbReference type="AlphaFoldDB" id="A0AAV7N9X8"/>
<evidence type="ECO:0000256" key="1">
    <source>
        <dbReference type="SAM" id="MobiDB-lite"/>
    </source>
</evidence>
<feature type="region of interest" description="Disordered" evidence="1">
    <location>
        <begin position="1"/>
        <end position="163"/>
    </location>
</feature>
<feature type="compositionally biased region" description="Polar residues" evidence="1">
    <location>
        <begin position="154"/>
        <end position="163"/>
    </location>
</feature>
<evidence type="ECO:0000313" key="3">
    <source>
        <dbReference type="Proteomes" id="UP001066276"/>
    </source>
</evidence>
<dbReference type="Proteomes" id="UP001066276">
    <property type="component" value="Chromosome 9"/>
</dbReference>
<dbReference type="EMBL" id="JANPWB010000013">
    <property type="protein sequence ID" value="KAJ1111392.1"/>
    <property type="molecule type" value="Genomic_DNA"/>
</dbReference>
<evidence type="ECO:0000313" key="2">
    <source>
        <dbReference type="EMBL" id="KAJ1111392.1"/>
    </source>
</evidence>
<keyword evidence="3" id="KW-1185">Reference proteome</keyword>
<reference evidence="2" key="1">
    <citation type="journal article" date="2022" name="bioRxiv">
        <title>Sequencing and chromosome-scale assembly of the giantPleurodeles waltlgenome.</title>
        <authorList>
            <person name="Brown T."/>
            <person name="Elewa A."/>
            <person name="Iarovenko S."/>
            <person name="Subramanian E."/>
            <person name="Araus A.J."/>
            <person name="Petzold A."/>
            <person name="Susuki M."/>
            <person name="Suzuki K.-i.T."/>
            <person name="Hayashi T."/>
            <person name="Toyoda A."/>
            <person name="Oliveira C."/>
            <person name="Osipova E."/>
            <person name="Leigh N.D."/>
            <person name="Simon A."/>
            <person name="Yun M.H."/>
        </authorList>
    </citation>
    <scope>NUCLEOTIDE SEQUENCE</scope>
    <source>
        <strain evidence="2">20211129_DDA</strain>
        <tissue evidence="2">Liver</tissue>
    </source>
</reference>
<comment type="caution">
    <text evidence="2">The sequence shown here is derived from an EMBL/GenBank/DDBJ whole genome shotgun (WGS) entry which is preliminary data.</text>
</comment>